<sequence>MNPPKLSNSFLPDRISSYFSKLWKPLMWVKLFRFDPGRVSSDYTRAKIPDYLSQHFAVVHKGLDGSLETRSMSSTFAFNLEGFIDRFEVRAT</sequence>
<reference evidence="1 2" key="1">
    <citation type="submission" date="2020-09" db="EMBL/GenBank/DDBJ databases">
        <authorList>
            <person name="Ashkenazy H."/>
        </authorList>
    </citation>
    <scope>NUCLEOTIDE SEQUENCE [LARGE SCALE GENOMIC DNA]</scope>
    <source>
        <strain evidence="2">cv. Cdm-0</strain>
    </source>
</reference>
<gene>
    <name evidence="1" type="ORF">AT9943_LOCUS20375</name>
</gene>
<dbReference type="AlphaFoldDB" id="A0A7G2FHE3"/>
<proteinExistence type="predicted"/>
<name>A0A7G2FHE3_ARATH</name>
<accession>A0A7G2FHE3</accession>
<organism evidence="1 2">
    <name type="scientific">Arabidopsis thaliana</name>
    <name type="common">Mouse-ear cress</name>
    <dbReference type="NCBI Taxonomy" id="3702"/>
    <lineage>
        <taxon>Eukaryota</taxon>
        <taxon>Viridiplantae</taxon>
        <taxon>Streptophyta</taxon>
        <taxon>Embryophyta</taxon>
        <taxon>Tracheophyta</taxon>
        <taxon>Spermatophyta</taxon>
        <taxon>Magnoliopsida</taxon>
        <taxon>eudicotyledons</taxon>
        <taxon>Gunneridae</taxon>
        <taxon>Pentapetalae</taxon>
        <taxon>rosids</taxon>
        <taxon>malvids</taxon>
        <taxon>Brassicales</taxon>
        <taxon>Brassicaceae</taxon>
        <taxon>Camelineae</taxon>
        <taxon>Arabidopsis</taxon>
    </lineage>
</organism>
<dbReference type="EMBL" id="LR881470">
    <property type="protein sequence ID" value="CAD5332996.1"/>
    <property type="molecule type" value="Genomic_DNA"/>
</dbReference>
<evidence type="ECO:0000313" key="2">
    <source>
        <dbReference type="Proteomes" id="UP000516314"/>
    </source>
</evidence>
<evidence type="ECO:0000313" key="1">
    <source>
        <dbReference type="EMBL" id="CAD5332996.1"/>
    </source>
</evidence>
<protein>
    <submittedName>
        <fullName evidence="1">(thale cress) hypothetical protein</fullName>
    </submittedName>
</protein>
<dbReference type="Proteomes" id="UP000516314">
    <property type="component" value="Chromosome 5"/>
</dbReference>